<dbReference type="RefSeq" id="WP_078487529.1">
    <property type="nucleotide sequence ID" value="NZ_MPRJ01000050.1"/>
</dbReference>
<organism evidence="1 2">
    <name type="scientific">Solemya velesiana gill symbiont</name>
    <dbReference type="NCBI Taxonomy" id="1918948"/>
    <lineage>
        <taxon>Bacteria</taxon>
        <taxon>Pseudomonadati</taxon>
        <taxon>Pseudomonadota</taxon>
        <taxon>Gammaproteobacteria</taxon>
        <taxon>sulfur-oxidizing symbionts</taxon>
    </lineage>
</organism>
<evidence type="ECO:0000313" key="1">
    <source>
        <dbReference type="EMBL" id="OOZ36197.1"/>
    </source>
</evidence>
<reference evidence="1 2" key="1">
    <citation type="submission" date="2016-11" db="EMBL/GenBank/DDBJ databases">
        <title>Mixed transmission modes and dynamic genome evolution in an obligate animal-bacterial symbiosis.</title>
        <authorList>
            <person name="Russell S.L."/>
            <person name="Corbett-Detig R.B."/>
            <person name="Cavanaugh C.M."/>
        </authorList>
    </citation>
    <scope>NUCLEOTIDE SEQUENCE [LARGE SCALE GENOMIC DNA]</scope>
    <source>
        <strain evidence="1">Se-Cadez</strain>
    </source>
</reference>
<dbReference type="Gene3D" id="1.20.5.2950">
    <property type="match status" value="1"/>
</dbReference>
<gene>
    <name evidence="1" type="ORF">BOW51_08305</name>
</gene>
<dbReference type="AlphaFoldDB" id="A0A1T2KTL7"/>
<evidence type="ECO:0000313" key="2">
    <source>
        <dbReference type="Proteomes" id="UP000190896"/>
    </source>
</evidence>
<dbReference type="OrthoDB" id="5771387at2"/>
<protein>
    <submittedName>
        <fullName evidence="1">ATPase</fullName>
    </submittedName>
</protein>
<accession>A0A1T2KTL7</accession>
<dbReference type="EMBL" id="MPRJ01000050">
    <property type="protein sequence ID" value="OOZ36197.1"/>
    <property type="molecule type" value="Genomic_DNA"/>
</dbReference>
<dbReference type="Proteomes" id="UP000190896">
    <property type="component" value="Unassembled WGS sequence"/>
</dbReference>
<keyword evidence="2" id="KW-1185">Reference proteome</keyword>
<proteinExistence type="predicted"/>
<sequence>MDKTLQRLLDAEVNAERIAKDAEAEQERIIQGALLEARAEDARFESRIPEIHASFVDKAEERADQIISEMKRRYDERHTQLRNLAEKHEQEALDAAFELLMDPTQGT</sequence>
<comment type="caution">
    <text evidence="1">The sequence shown here is derived from an EMBL/GenBank/DDBJ whole genome shotgun (WGS) entry which is preliminary data.</text>
</comment>
<name>A0A1T2KTL7_9GAMM</name>